<dbReference type="GO" id="GO:0055129">
    <property type="term" value="P:L-proline biosynthetic process"/>
    <property type="evidence" value="ECO:0007669"/>
    <property type="project" value="UniProtKB-UniRule"/>
</dbReference>
<dbReference type="InterPro" id="IPR001048">
    <property type="entry name" value="Asp/Glu/Uridylate_kinase"/>
</dbReference>
<keyword evidence="6 8" id="KW-0418">Kinase</keyword>
<feature type="domain" description="PUA" evidence="9">
    <location>
        <begin position="277"/>
        <end position="363"/>
    </location>
</feature>
<feature type="binding site" evidence="8">
    <location>
        <position position="51"/>
    </location>
    <ligand>
        <name>substrate</name>
    </ligand>
</feature>
<dbReference type="NCBIfam" id="TIGR01027">
    <property type="entry name" value="proB"/>
    <property type="match status" value="1"/>
</dbReference>
<keyword evidence="5 8" id="KW-0547">Nucleotide-binding</keyword>
<dbReference type="PROSITE" id="PS50890">
    <property type="entry name" value="PUA"/>
    <property type="match status" value="1"/>
</dbReference>
<evidence type="ECO:0000313" key="11">
    <source>
        <dbReference type="Proteomes" id="UP000295375"/>
    </source>
</evidence>
<dbReference type="Pfam" id="PF00696">
    <property type="entry name" value="AA_kinase"/>
    <property type="match status" value="1"/>
</dbReference>
<dbReference type="AlphaFoldDB" id="A0A4R6UWQ2"/>
<dbReference type="Proteomes" id="UP000295375">
    <property type="component" value="Unassembled WGS sequence"/>
</dbReference>
<evidence type="ECO:0000256" key="6">
    <source>
        <dbReference type="ARBA" id="ARBA00022777"/>
    </source>
</evidence>
<dbReference type="InterPro" id="IPR005715">
    <property type="entry name" value="Glu_5kinase/COase_Synthase"/>
</dbReference>
<keyword evidence="1 8" id="KW-0963">Cytoplasm</keyword>
<dbReference type="EC" id="2.7.2.11" evidence="8"/>
<dbReference type="GO" id="GO:0005829">
    <property type="term" value="C:cytosol"/>
    <property type="evidence" value="ECO:0007669"/>
    <property type="project" value="TreeGrafter"/>
</dbReference>
<feature type="binding site" evidence="8">
    <location>
        <position position="137"/>
    </location>
    <ligand>
        <name>substrate</name>
    </ligand>
</feature>
<dbReference type="CDD" id="cd04242">
    <property type="entry name" value="AAK_G5K_ProB"/>
    <property type="match status" value="1"/>
</dbReference>
<keyword evidence="2 8" id="KW-0028">Amino-acid biosynthesis</keyword>
<dbReference type="InterPro" id="IPR036974">
    <property type="entry name" value="PUA_sf"/>
</dbReference>
<evidence type="ECO:0000259" key="9">
    <source>
        <dbReference type="SMART" id="SM00359"/>
    </source>
</evidence>
<dbReference type="PROSITE" id="PS00902">
    <property type="entry name" value="GLUTAMATE_5_KINASE"/>
    <property type="match status" value="1"/>
</dbReference>
<name>A0A4R6UWQ2_9GAMM</name>
<proteinExistence type="inferred from homology"/>
<keyword evidence="3 8" id="KW-0641">Proline biosynthesis</keyword>
<dbReference type="Pfam" id="PF01472">
    <property type="entry name" value="PUA"/>
    <property type="match status" value="1"/>
</dbReference>
<dbReference type="InterPro" id="IPR036393">
    <property type="entry name" value="AceGlu_kinase-like_sf"/>
</dbReference>
<comment type="catalytic activity">
    <reaction evidence="8">
        <text>L-glutamate + ATP = L-glutamyl 5-phosphate + ADP</text>
        <dbReference type="Rhea" id="RHEA:14877"/>
        <dbReference type="ChEBI" id="CHEBI:29985"/>
        <dbReference type="ChEBI" id="CHEBI:30616"/>
        <dbReference type="ChEBI" id="CHEBI:58274"/>
        <dbReference type="ChEBI" id="CHEBI:456216"/>
        <dbReference type="EC" id="2.7.2.11"/>
    </reaction>
</comment>
<dbReference type="GO" id="GO:0005524">
    <property type="term" value="F:ATP binding"/>
    <property type="evidence" value="ECO:0007669"/>
    <property type="project" value="UniProtKB-KW"/>
</dbReference>
<gene>
    <name evidence="8" type="primary">proB</name>
    <name evidence="10" type="ORF">EV696_10212</name>
</gene>
<evidence type="ECO:0000256" key="3">
    <source>
        <dbReference type="ARBA" id="ARBA00022650"/>
    </source>
</evidence>
<evidence type="ECO:0000256" key="4">
    <source>
        <dbReference type="ARBA" id="ARBA00022679"/>
    </source>
</evidence>
<feature type="binding site" evidence="8">
    <location>
        <begin position="211"/>
        <end position="217"/>
    </location>
    <ligand>
        <name>ATP</name>
        <dbReference type="ChEBI" id="CHEBI:30616"/>
    </ligand>
</feature>
<comment type="caution">
    <text evidence="10">The sequence shown here is derived from an EMBL/GenBank/DDBJ whole genome shotgun (WGS) entry which is preliminary data.</text>
</comment>
<dbReference type="FunFam" id="3.40.1160.10:FF:000018">
    <property type="entry name" value="Glutamate 5-kinase"/>
    <property type="match status" value="1"/>
</dbReference>
<dbReference type="InterPro" id="IPR002478">
    <property type="entry name" value="PUA"/>
</dbReference>
<evidence type="ECO:0000256" key="7">
    <source>
        <dbReference type="ARBA" id="ARBA00022840"/>
    </source>
</evidence>
<dbReference type="Gene3D" id="3.40.1160.10">
    <property type="entry name" value="Acetylglutamate kinase-like"/>
    <property type="match status" value="1"/>
</dbReference>
<comment type="function">
    <text evidence="8">Catalyzes the transfer of a phosphate group to glutamate to form L-glutamate 5-phosphate.</text>
</comment>
<dbReference type="Gene3D" id="2.30.130.10">
    <property type="entry name" value="PUA domain"/>
    <property type="match status" value="1"/>
</dbReference>
<dbReference type="OrthoDB" id="9804434at2"/>
<protein>
    <recommendedName>
        <fullName evidence="8">Glutamate 5-kinase</fullName>
        <ecNumber evidence="8">2.7.2.11</ecNumber>
    </recommendedName>
    <alternativeName>
        <fullName evidence="8">Gamma-glutamyl kinase</fullName>
        <shortName evidence="8">GK</shortName>
    </alternativeName>
</protein>
<feature type="binding site" evidence="8">
    <location>
        <position position="149"/>
    </location>
    <ligand>
        <name>substrate</name>
    </ligand>
</feature>
<feature type="binding site" evidence="8">
    <location>
        <position position="12"/>
    </location>
    <ligand>
        <name>ATP</name>
        <dbReference type="ChEBI" id="CHEBI:30616"/>
    </ligand>
</feature>
<dbReference type="UniPathway" id="UPA00098">
    <property type="reaction ID" value="UER00359"/>
</dbReference>
<dbReference type="GO" id="GO:0004349">
    <property type="term" value="F:glutamate 5-kinase activity"/>
    <property type="evidence" value="ECO:0007669"/>
    <property type="project" value="UniProtKB-UniRule"/>
</dbReference>
<evidence type="ECO:0000256" key="1">
    <source>
        <dbReference type="ARBA" id="ARBA00022490"/>
    </source>
</evidence>
<feature type="binding site" evidence="8">
    <location>
        <begin position="169"/>
        <end position="170"/>
    </location>
    <ligand>
        <name>ATP</name>
        <dbReference type="ChEBI" id="CHEBI:30616"/>
    </ligand>
</feature>
<reference evidence="10 11" key="1">
    <citation type="submission" date="2019-03" db="EMBL/GenBank/DDBJ databases">
        <title>Genomic Encyclopedia of Type Strains, Phase IV (KMG-IV): sequencing the most valuable type-strain genomes for metagenomic binning, comparative biology and taxonomic classification.</title>
        <authorList>
            <person name="Goeker M."/>
        </authorList>
    </citation>
    <scope>NUCLEOTIDE SEQUENCE [LARGE SCALE GENOMIC DNA]</scope>
    <source>
        <strain evidence="10 11">DSM 103792</strain>
    </source>
</reference>
<dbReference type="InterPro" id="IPR001057">
    <property type="entry name" value="Glu/AcGlu_kinase"/>
</dbReference>
<evidence type="ECO:0000256" key="8">
    <source>
        <dbReference type="HAMAP-Rule" id="MF_00456"/>
    </source>
</evidence>
<dbReference type="GO" id="GO:0003723">
    <property type="term" value="F:RNA binding"/>
    <property type="evidence" value="ECO:0007669"/>
    <property type="project" value="InterPro"/>
</dbReference>
<dbReference type="SUPFAM" id="SSF53633">
    <property type="entry name" value="Carbamate kinase-like"/>
    <property type="match status" value="1"/>
</dbReference>
<dbReference type="InterPro" id="IPR041739">
    <property type="entry name" value="G5K_ProB"/>
</dbReference>
<dbReference type="InterPro" id="IPR019797">
    <property type="entry name" value="Glutamate_5-kinase_CS"/>
</dbReference>
<sequence length="371" mass="39990">MQLHHWRRAVLKVGSSLVAPEGVLSTRYRLGIARFIAEARLQQREIILVSSGAVAAGRTVLPTLAEHGRKYLSGKQALAAAGQARLIMSWATLFDFPVAQLLLTAADLQDRQRYVNAKNTLRELLNADCLPIINENDSIITDELKVGDNDNLAAHVASLIDADLLIIGSDIDGLYDKHPGKFPDAKRIDCVDVIDASIYAMAGGAGTVAGTGGMQTKIQAAERAIKRGITTVIGSGQKTEFFHALLEDRCLGTSFVPKGDRQTARKHWLQHNLKSQGKILIDAGAFTALRERGASLLPSGITAIEGEFETGDAVDVIWQNGEQSQLLGKGLSQFDSSMLQQIKGLRRDAIAAIAGVNASDVVIHRDDLVLT</sequence>
<dbReference type="SMART" id="SM00359">
    <property type="entry name" value="PUA"/>
    <property type="match status" value="1"/>
</dbReference>
<dbReference type="PRINTS" id="PR00474">
    <property type="entry name" value="GLU5KINASE"/>
</dbReference>
<comment type="pathway">
    <text evidence="8">Amino-acid biosynthesis; L-proline biosynthesis; L-glutamate 5-semialdehyde from L-glutamate: step 1/2.</text>
</comment>
<dbReference type="PANTHER" id="PTHR43654:SF1">
    <property type="entry name" value="ISOPENTENYL PHOSPHATE KINASE"/>
    <property type="match status" value="1"/>
</dbReference>
<dbReference type="InterPro" id="IPR011529">
    <property type="entry name" value="Glu_5kinase"/>
</dbReference>
<keyword evidence="4 8" id="KW-0808">Transferase</keyword>
<dbReference type="RefSeq" id="WP_133587408.1">
    <property type="nucleotide sequence ID" value="NZ_CP037953.1"/>
</dbReference>
<keyword evidence="11" id="KW-1185">Reference proteome</keyword>
<accession>A0A4R6UWQ2</accession>
<evidence type="ECO:0000256" key="2">
    <source>
        <dbReference type="ARBA" id="ARBA00022605"/>
    </source>
</evidence>
<evidence type="ECO:0000256" key="5">
    <source>
        <dbReference type="ARBA" id="ARBA00022741"/>
    </source>
</evidence>
<dbReference type="CDD" id="cd21157">
    <property type="entry name" value="PUA_G5K"/>
    <property type="match status" value="1"/>
</dbReference>
<evidence type="ECO:0000313" key="10">
    <source>
        <dbReference type="EMBL" id="TDQ50333.1"/>
    </source>
</evidence>
<comment type="similarity">
    <text evidence="8">Belongs to the glutamate 5-kinase family.</text>
</comment>
<dbReference type="InterPro" id="IPR015947">
    <property type="entry name" value="PUA-like_sf"/>
</dbReference>
<dbReference type="EMBL" id="SNYM01000002">
    <property type="protein sequence ID" value="TDQ50333.1"/>
    <property type="molecule type" value="Genomic_DNA"/>
</dbReference>
<keyword evidence="7 8" id="KW-0067">ATP-binding</keyword>
<dbReference type="PANTHER" id="PTHR43654">
    <property type="entry name" value="GLUTAMATE 5-KINASE"/>
    <property type="match status" value="1"/>
</dbReference>
<dbReference type="SUPFAM" id="SSF88697">
    <property type="entry name" value="PUA domain-like"/>
    <property type="match status" value="1"/>
</dbReference>
<comment type="subcellular location">
    <subcellularLocation>
        <location evidence="8">Cytoplasm</location>
    </subcellularLocation>
</comment>
<organism evidence="10 11">
    <name type="scientific">Permianibacter aggregans</name>
    <dbReference type="NCBI Taxonomy" id="1510150"/>
    <lineage>
        <taxon>Bacteria</taxon>
        <taxon>Pseudomonadati</taxon>
        <taxon>Pseudomonadota</taxon>
        <taxon>Gammaproteobacteria</taxon>
        <taxon>Pseudomonadales</taxon>
        <taxon>Pseudomonadaceae</taxon>
        <taxon>Permianibacter</taxon>
    </lineage>
</organism>
<dbReference type="HAMAP" id="MF_00456">
    <property type="entry name" value="ProB"/>
    <property type="match status" value="1"/>
</dbReference>
<dbReference type="PIRSF" id="PIRSF000729">
    <property type="entry name" value="GK"/>
    <property type="match status" value="1"/>
</dbReference>